<evidence type="ECO:0000313" key="2">
    <source>
        <dbReference type="EMBL" id="QNE34890.1"/>
    </source>
</evidence>
<dbReference type="InterPro" id="IPR002789">
    <property type="entry name" value="HerA_central"/>
</dbReference>
<dbReference type="PANTHER" id="PTHR42957">
    <property type="entry name" value="HELICASE MJ1565-RELATED"/>
    <property type="match status" value="1"/>
</dbReference>
<gene>
    <name evidence="2" type="ORF">F1C12_06950</name>
</gene>
<dbReference type="InterPro" id="IPR027417">
    <property type="entry name" value="P-loop_NTPase"/>
</dbReference>
<dbReference type="GO" id="GO:0005524">
    <property type="term" value="F:ATP binding"/>
    <property type="evidence" value="ECO:0007669"/>
    <property type="project" value="UniProtKB-KW"/>
</dbReference>
<keyword evidence="2" id="KW-0067">ATP-binding</keyword>
<name>A0A7G6Y8S5_9MICO</name>
<dbReference type="EMBL" id="CP043641">
    <property type="protein sequence ID" value="QNE34890.1"/>
    <property type="molecule type" value="Genomic_DNA"/>
</dbReference>
<dbReference type="Proteomes" id="UP000515511">
    <property type="component" value="Chromosome"/>
</dbReference>
<dbReference type="Pfam" id="PF01935">
    <property type="entry name" value="DUF87"/>
    <property type="match status" value="1"/>
</dbReference>
<reference evidence="3" key="1">
    <citation type="submission" date="2019-09" db="EMBL/GenBank/DDBJ databases">
        <title>Antimicrobial potential of Antarctic Bacteria.</title>
        <authorList>
            <person name="Benaud N."/>
            <person name="Edwards R.J."/>
            <person name="Ferrari B.C."/>
        </authorList>
    </citation>
    <scope>NUCLEOTIDE SEQUENCE [LARGE SCALE GENOMIC DNA]</scope>
    <source>
        <strain evidence="3">INR9</strain>
    </source>
</reference>
<dbReference type="SUPFAM" id="SSF52540">
    <property type="entry name" value="P-loop containing nucleoside triphosphate hydrolases"/>
    <property type="match status" value="1"/>
</dbReference>
<sequence>MIPLTIGTTVDAPERPAVIDGSRFNRHTFWCGQSGSGKTYALGVVLEQLLLQTELPMAVLDPNADFVRVSRTREDAAPDERERFAGFDIRVFHSSTHTEPQLHARYVDLSVRSQAAVGRLDPIADEEEYNALLHLDKSPGQHFDKARFLEALATSDDPARRRLGMRIDNLEILNWPLWSFGGASVVDTIDERPRVTVLDVGGFAHQAEPQAAALCVLEHLWEKRMERQPLLIVLDEAHNFCPPVPRNSVEAQLTEQLIQIAAEGRKFGLWLFLSTQRPTKIHPNVLSQCDNLGLMRMNSPRDLDEIGDVFGFVPPHVLEQSPTFRKGEALFAGAFSDEPQLVRVGRRITVEGGSDLSVEPSTVEAG</sequence>
<protein>
    <submittedName>
        <fullName evidence="2">ATP-binding protein</fullName>
    </submittedName>
</protein>
<dbReference type="PANTHER" id="PTHR42957:SF1">
    <property type="entry name" value="HELICASE MJ1565-RELATED"/>
    <property type="match status" value="1"/>
</dbReference>
<dbReference type="RefSeq" id="WP_185278061.1">
    <property type="nucleotide sequence ID" value="NZ_CP043641.1"/>
</dbReference>
<dbReference type="AlphaFoldDB" id="A0A7G6Y8S5"/>
<accession>A0A7G6Y8S5</accession>
<organism evidence="2 3">
    <name type="scientific">Leifsonia shinshuensis</name>
    <dbReference type="NCBI Taxonomy" id="150026"/>
    <lineage>
        <taxon>Bacteria</taxon>
        <taxon>Bacillati</taxon>
        <taxon>Actinomycetota</taxon>
        <taxon>Actinomycetes</taxon>
        <taxon>Micrococcales</taxon>
        <taxon>Microbacteriaceae</taxon>
        <taxon>Leifsonia</taxon>
    </lineage>
</organism>
<feature type="domain" description="Helicase HerA central" evidence="1">
    <location>
        <begin position="5"/>
        <end position="110"/>
    </location>
</feature>
<dbReference type="KEGG" id="lse:F1C12_06950"/>
<keyword evidence="2" id="KW-0547">Nucleotide-binding</keyword>
<dbReference type="InterPro" id="IPR008571">
    <property type="entry name" value="HerA-like"/>
</dbReference>
<dbReference type="Gene3D" id="3.40.50.300">
    <property type="entry name" value="P-loop containing nucleotide triphosphate hydrolases"/>
    <property type="match status" value="2"/>
</dbReference>
<evidence type="ECO:0000313" key="3">
    <source>
        <dbReference type="Proteomes" id="UP000515511"/>
    </source>
</evidence>
<proteinExistence type="predicted"/>
<evidence type="ECO:0000259" key="1">
    <source>
        <dbReference type="Pfam" id="PF01935"/>
    </source>
</evidence>